<evidence type="ECO:0000313" key="3">
    <source>
        <dbReference type="WBParaSite" id="HPBE_0000456201-mRNA-1"/>
    </source>
</evidence>
<accession>A0A183FE17</accession>
<proteinExistence type="predicted"/>
<keyword evidence="2" id="KW-1185">Reference proteome</keyword>
<name>A0A183FE17_HELPZ</name>
<gene>
    <name evidence="1" type="ORF">HPBE_LOCUS4563</name>
</gene>
<reference evidence="1 2" key="1">
    <citation type="submission" date="2018-11" db="EMBL/GenBank/DDBJ databases">
        <authorList>
            <consortium name="Pathogen Informatics"/>
        </authorList>
    </citation>
    <scope>NUCLEOTIDE SEQUENCE [LARGE SCALE GENOMIC DNA]</scope>
</reference>
<dbReference type="EMBL" id="UZAH01025330">
    <property type="protein sequence ID" value="VDO61643.1"/>
    <property type="molecule type" value="Genomic_DNA"/>
</dbReference>
<organism evidence="2 3">
    <name type="scientific">Heligmosomoides polygyrus</name>
    <name type="common">Parasitic roundworm</name>
    <dbReference type="NCBI Taxonomy" id="6339"/>
    <lineage>
        <taxon>Eukaryota</taxon>
        <taxon>Metazoa</taxon>
        <taxon>Ecdysozoa</taxon>
        <taxon>Nematoda</taxon>
        <taxon>Chromadorea</taxon>
        <taxon>Rhabditida</taxon>
        <taxon>Rhabditina</taxon>
        <taxon>Rhabditomorpha</taxon>
        <taxon>Strongyloidea</taxon>
        <taxon>Heligmosomidae</taxon>
        <taxon>Heligmosomoides</taxon>
    </lineage>
</organism>
<sequence length="83" mass="9350">MPSPLAASKTRVCVSCVPYFAARLQPFAAKVCGDLKMIGCRVHLGRDFTKRWGESSRTRIAEPNFEKVGEIEQLEKMTTKYDP</sequence>
<evidence type="ECO:0000313" key="2">
    <source>
        <dbReference type="Proteomes" id="UP000050761"/>
    </source>
</evidence>
<dbReference type="AlphaFoldDB" id="A0A183FE17"/>
<reference evidence="3" key="2">
    <citation type="submission" date="2019-09" db="UniProtKB">
        <authorList>
            <consortium name="WormBaseParasite"/>
        </authorList>
    </citation>
    <scope>IDENTIFICATION</scope>
</reference>
<evidence type="ECO:0000313" key="1">
    <source>
        <dbReference type="EMBL" id="VDO61643.1"/>
    </source>
</evidence>
<accession>A0A3P7YA70</accession>
<dbReference type="WBParaSite" id="HPBE_0000456201-mRNA-1">
    <property type="protein sequence ID" value="HPBE_0000456201-mRNA-1"/>
    <property type="gene ID" value="HPBE_0000456201"/>
</dbReference>
<protein>
    <submittedName>
        <fullName evidence="1 3">Uncharacterized protein</fullName>
    </submittedName>
</protein>
<dbReference type="Proteomes" id="UP000050761">
    <property type="component" value="Unassembled WGS sequence"/>
</dbReference>